<evidence type="ECO:0000256" key="1">
    <source>
        <dbReference type="ARBA" id="ARBA00004651"/>
    </source>
</evidence>
<keyword evidence="8" id="KW-0915">Sodium</keyword>
<feature type="transmembrane region" description="Helical" evidence="14">
    <location>
        <begin position="238"/>
        <end position="259"/>
    </location>
</feature>
<keyword evidence="7 14" id="KW-1133">Transmembrane helix</keyword>
<feature type="transmembrane region" description="Helical" evidence="14">
    <location>
        <begin position="356"/>
        <end position="377"/>
    </location>
</feature>
<feature type="transmembrane region" description="Helical" evidence="14">
    <location>
        <begin position="458"/>
        <end position="478"/>
    </location>
</feature>
<evidence type="ECO:0000256" key="8">
    <source>
        <dbReference type="ARBA" id="ARBA00023053"/>
    </source>
</evidence>
<dbReference type="AlphaFoldDB" id="A0A5B8XX49"/>
<feature type="transmembrane region" description="Helical" evidence="14">
    <location>
        <begin position="484"/>
        <end position="508"/>
    </location>
</feature>
<evidence type="ECO:0000256" key="2">
    <source>
        <dbReference type="ARBA" id="ARBA00006434"/>
    </source>
</evidence>
<sequence length="705" mass="76077">MPLGVRTNPHLGVVMEQWSSFLYVYLVGGLVFLGGLIVAWRAGALTSKRLLGFLLAGFFAYAGLHAMLQGFSAPGELPVTGKERGTQGFIGTWIDAAVVIVYFVGIISIGSYFARFTRSSKDFFFGGRRFKGWLIAMSCVATTIGSYSFLKYTSTAFSYGLSSTMTYLNDWFWMPLWMLVWLPIIYYGRLKSIPEYFEKRFDRRTRNVATGVLLVFLMGYISINYFTLGKAINTLTGWPIFLSALVAACATAIYVAFGGQTSVIMTDLAQAFLLLGVGLGLFVAGVVHVGGWEIFWVGLPGPHRAGLAALNSPPGFHTMGVFWQDAMAGGVAFYFINQGVMMRFMSARNVEEARKAVMLVVIFVMPLAAMAVSGVGWVGRSMVSSGELPALIDPDNVFIVVSNILALPGVFGLIMAALVAALMSTVDTLVTATSAVIVNDVYRPYFGQDSDDKQILKVARFTTVGASAVALSLVPLFMQFESIYAAHAAFIAAVIPPMAVTLILGICWPRFGTKAALLTMVGGAIAVGISLVFPEIITPFAQGSEIGGAGMKGHSFMRAFYGLVVSSVLAVVGTFLFREAPEEHPHLIASSEADAMREFKGSEPKKPGATTRLKLLVVEELAEDSALGDELEFHVHPDDQKALGADPGDLIVVSAPFFWHGGLKSVHGRIAERPGTTSGQLEFPRELLAYAGFKHIDEVDVSLEG</sequence>
<evidence type="ECO:0000256" key="12">
    <source>
        <dbReference type="ARBA" id="ARBA00033708"/>
    </source>
</evidence>
<reference evidence="15 16" key="1">
    <citation type="submission" date="2019-08" db="EMBL/GenBank/DDBJ databases">
        <authorList>
            <person name="Liang Q."/>
        </authorList>
    </citation>
    <scope>NUCLEOTIDE SEQUENCE [LARGE SCALE GENOMIC DNA]</scope>
    <source>
        <strain evidence="15 16">V1718</strain>
    </source>
</reference>
<feature type="transmembrane region" description="Helical" evidence="14">
    <location>
        <begin position="557"/>
        <end position="577"/>
    </location>
</feature>
<dbReference type="PANTHER" id="PTHR48086:SF3">
    <property type="entry name" value="SODIUM_PROLINE SYMPORTER"/>
    <property type="match status" value="1"/>
</dbReference>
<keyword evidence="5 14" id="KW-0812">Transmembrane</keyword>
<keyword evidence="9" id="KW-0406">Ion transport</keyword>
<evidence type="ECO:0000256" key="10">
    <source>
        <dbReference type="ARBA" id="ARBA00023136"/>
    </source>
</evidence>
<evidence type="ECO:0000256" key="3">
    <source>
        <dbReference type="ARBA" id="ARBA00022448"/>
    </source>
</evidence>
<feature type="transmembrane region" description="Helical" evidence="14">
    <location>
        <begin position="170"/>
        <end position="187"/>
    </location>
</feature>
<dbReference type="Proteomes" id="UP000321595">
    <property type="component" value="Chromosome"/>
</dbReference>
<feature type="transmembrane region" description="Helical" evidence="14">
    <location>
        <begin position="315"/>
        <end position="336"/>
    </location>
</feature>
<keyword evidence="3" id="KW-0813">Transport</keyword>
<evidence type="ECO:0000256" key="5">
    <source>
        <dbReference type="ARBA" id="ARBA00022692"/>
    </source>
</evidence>
<keyword evidence="4" id="KW-1003">Cell membrane</keyword>
<dbReference type="GO" id="GO:0005886">
    <property type="term" value="C:plasma membrane"/>
    <property type="evidence" value="ECO:0007669"/>
    <property type="project" value="UniProtKB-SubCell"/>
</dbReference>
<dbReference type="EMBL" id="CP042467">
    <property type="protein sequence ID" value="QED29568.1"/>
    <property type="molecule type" value="Genomic_DNA"/>
</dbReference>
<dbReference type="GO" id="GO:0006814">
    <property type="term" value="P:sodium ion transport"/>
    <property type="evidence" value="ECO:0007669"/>
    <property type="project" value="UniProtKB-KW"/>
</dbReference>
<keyword evidence="6" id="KW-0769">Symport</keyword>
<feature type="transmembrane region" description="Helical" evidence="14">
    <location>
        <begin position="50"/>
        <end position="68"/>
    </location>
</feature>
<feature type="transmembrane region" description="Helical" evidence="14">
    <location>
        <begin position="88"/>
        <end position="113"/>
    </location>
</feature>
<feature type="transmembrane region" description="Helical" evidence="14">
    <location>
        <begin position="20"/>
        <end position="38"/>
    </location>
</feature>
<evidence type="ECO:0000256" key="11">
    <source>
        <dbReference type="ARBA" id="ARBA00023201"/>
    </source>
</evidence>
<proteinExistence type="inferred from homology"/>
<name>A0A5B8XX49_9DELT</name>
<feature type="transmembrane region" description="Helical" evidence="14">
    <location>
        <begin position="515"/>
        <end position="537"/>
    </location>
</feature>
<dbReference type="CDD" id="cd10322">
    <property type="entry name" value="SLC5sbd"/>
    <property type="match status" value="1"/>
</dbReference>
<dbReference type="NCBIfam" id="TIGR00813">
    <property type="entry name" value="sss"/>
    <property type="match status" value="1"/>
</dbReference>
<dbReference type="InterPro" id="IPR050277">
    <property type="entry name" value="Sodium:Solute_Symporter"/>
</dbReference>
<evidence type="ECO:0000256" key="6">
    <source>
        <dbReference type="ARBA" id="ARBA00022847"/>
    </source>
</evidence>
<evidence type="ECO:0000256" key="13">
    <source>
        <dbReference type="RuleBase" id="RU362091"/>
    </source>
</evidence>
<organism evidence="15 16">
    <name type="scientific">Microvenator marinus</name>
    <dbReference type="NCBI Taxonomy" id="2600177"/>
    <lineage>
        <taxon>Bacteria</taxon>
        <taxon>Deltaproteobacteria</taxon>
        <taxon>Bradymonadales</taxon>
        <taxon>Microvenatoraceae</taxon>
        <taxon>Microvenator</taxon>
    </lineage>
</organism>
<dbReference type="Pfam" id="PF00474">
    <property type="entry name" value="SSF"/>
    <property type="match status" value="1"/>
</dbReference>
<keyword evidence="10 14" id="KW-0472">Membrane</keyword>
<dbReference type="Gene3D" id="1.20.1730.10">
    <property type="entry name" value="Sodium/glucose cotransporter"/>
    <property type="match status" value="1"/>
</dbReference>
<feature type="transmembrane region" description="Helical" evidence="14">
    <location>
        <begin position="271"/>
        <end position="295"/>
    </location>
</feature>
<gene>
    <name evidence="15" type="ORF">FRD01_20480</name>
</gene>
<feature type="transmembrane region" description="Helical" evidence="14">
    <location>
        <begin position="397"/>
        <end position="422"/>
    </location>
</feature>
<evidence type="ECO:0000256" key="14">
    <source>
        <dbReference type="SAM" id="Phobius"/>
    </source>
</evidence>
<evidence type="ECO:0000256" key="9">
    <source>
        <dbReference type="ARBA" id="ARBA00023065"/>
    </source>
</evidence>
<protein>
    <submittedName>
        <fullName evidence="15">Sodium:solute symporter family protein</fullName>
    </submittedName>
</protein>
<dbReference type="PROSITE" id="PS50283">
    <property type="entry name" value="NA_SOLUT_SYMP_3"/>
    <property type="match status" value="1"/>
</dbReference>
<comment type="similarity">
    <text evidence="2 13">Belongs to the sodium:solute symporter (SSF) (TC 2.A.21) family.</text>
</comment>
<dbReference type="PANTHER" id="PTHR48086">
    <property type="entry name" value="SODIUM/PROLINE SYMPORTER-RELATED"/>
    <property type="match status" value="1"/>
</dbReference>
<dbReference type="KEGG" id="bbae:FRD01_20480"/>
<keyword evidence="11" id="KW-0739">Sodium transport</keyword>
<dbReference type="InterPro" id="IPR038377">
    <property type="entry name" value="Na/Glc_symporter_sf"/>
</dbReference>
<comment type="subcellular location">
    <subcellularLocation>
        <location evidence="1">Cell membrane</location>
        <topology evidence="1">Multi-pass membrane protein</topology>
    </subcellularLocation>
</comment>
<dbReference type="OrthoDB" id="9789704at2"/>
<evidence type="ECO:0000313" key="16">
    <source>
        <dbReference type="Proteomes" id="UP000321595"/>
    </source>
</evidence>
<keyword evidence="16" id="KW-1185">Reference proteome</keyword>
<dbReference type="InterPro" id="IPR001734">
    <property type="entry name" value="Na/solute_symporter"/>
</dbReference>
<evidence type="ECO:0000313" key="15">
    <source>
        <dbReference type="EMBL" id="QED29568.1"/>
    </source>
</evidence>
<feature type="transmembrane region" description="Helical" evidence="14">
    <location>
        <begin position="208"/>
        <end position="226"/>
    </location>
</feature>
<evidence type="ECO:0000256" key="7">
    <source>
        <dbReference type="ARBA" id="ARBA00022989"/>
    </source>
</evidence>
<evidence type="ECO:0000256" key="4">
    <source>
        <dbReference type="ARBA" id="ARBA00022475"/>
    </source>
</evidence>
<accession>A0A5B8XX49</accession>
<comment type="catalytic activity">
    <reaction evidence="12">
        <text>L-proline(in) + Na(+)(in) = L-proline(out) + Na(+)(out)</text>
        <dbReference type="Rhea" id="RHEA:28967"/>
        <dbReference type="ChEBI" id="CHEBI:29101"/>
        <dbReference type="ChEBI" id="CHEBI:60039"/>
    </reaction>
</comment>
<dbReference type="GO" id="GO:0015293">
    <property type="term" value="F:symporter activity"/>
    <property type="evidence" value="ECO:0007669"/>
    <property type="project" value="UniProtKB-KW"/>
</dbReference>
<feature type="transmembrane region" description="Helical" evidence="14">
    <location>
        <begin position="133"/>
        <end position="150"/>
    </location>
</feature>